<dbReference type="CDD" id="cd08321">
    <property type="entry name" value="Pyrin_ASC-like"/>
    <property type="match status" value="1"/>
</dbReference>
<dbReference type="InterPro" id="IPR004020">
    <property type="entry name" value="DAPIN"/>
</dbReference>
<dbReference type="CDD" id="cd13733">
    <property type="entry name" value="SPRY_PRY_C-I_1"/>
    <property type="match status" value="1"/>
</dbReference>
<dbReference type="InterPro" id="IPR001870">
    <property type="entry name" value="B30.2/SPRY"/>
</dbReference>
<dbReference type="PROSITE" id="PS50824">
    <property type="entry name" value="DAPIN"/>
    <property type="match status" value="1"/>
</dbReference>
<evidence type="ECO:0000313" key="4">
    <source>
        <dbReference type="EMBL" id="KAF3705323.1"/>
    </source>
</evidence>
<evidence type="ECO:0000259" key="2">
    <source>
        <dbReference type="PROSITE" id="PS50188"/>
    </source>
</evidence>
<feature type="domain" description="Pyrin" evidence="3">
    <location>
        <begin position="1"/>
        <end position="98"/>
    </location>
</feature>
<reference evidence="4 5" key="1">
    <citation type="submission" date="2019-02" db="EMBL/GenBank/DDBJ databases">
        <title>Opniocepnalus argus genome.</title>
        <authorList>
            <person name="Zhou C."/>
            <person name="Xiao S."/>
        </authorList>
    </citation>
    <scope>NUCLEOTIDE SEQUENCE [LARGE SCALE GENOMIC DNA]</scope>
    <source>
        <strain evidence="4">OARG1902GOOAL</strain>
        <tissue evidence="4">Muscle</tissue>
    </source>
</reference>
<dbReference type="Gene3D" id="1.10.533.10">
    <property type="entry name" value="Death Domain, Fas"/>
    <property type="match status" value="1"/>
</dbReference>
<dbReference type="Pfam" id="PF13765">
    <property type="entry name" value="PRY"/>
    <property type="match status" value="1"/>
</dbReference>
<dbReference type="SMART" id="SM01289">
    <property type="entry name" value="PYRIN"/>
    <property type="match status" value="1"/>
</dbReference>
<dbReference type="InterPro" id="IPR011029">
    <property type="entry name" value="DEATH-like_dom_sf"/>
</dbReference>
<dbReference type="PRINTS" id="PR01407">
    <property type="entry name" value="BUTYPHLNCDUF"/>
</dbReference>
<dbReference type="Pfam" id="PF00622">
    <property type="entry name" value="SPRY"/>
    <property type="match status" value="1"/>
</dbReference>
<dbReference type="PROSITE" id="PS50188">
    <property type="entry name" value="B302_SPRY"/>
    <property type="match status" value="1"/>
</dbReference>
<protein>
    <submittedName>
        <fullName evidence="4">E3 ubiquitin-protein ligase TRIM21</fullName>
    </submittedName>
</protein>
<dbReference type="Proteomes" id="UP000503349">
    <property type="component" value="Chromosome 21"/>
</dbReference>
<keyword evidence="5" id="KW-1185">Reference proteome</keyword>
<dbReference type="PANTHER" id="PTHR24103">
    <property type="entry name" value="E3 UBIQUITIN-PROTEIN LIGASE TRIM"/>
    <property type="match status" value="1"/>
</dbReference>
<name>A0A6G1QSP8_CHAAH</name>
<accession>A0A6G1QSP8</accession>
<sequence length="455" mass="52203">MTNLKEELWKTLENLRDEQFKQFQWFLKQNDTLEGFLAIVEAQLERADRQDTVDLMVQKYGQPRALERTIKVLEKISRNDLVMNLLSIRTRLKETKTFPLRSEFEKKKAKLGETKAEITLMIQERQRKVWEIKCSAEISRKSAHRQTEHSKQVFTVLLQSVEKSLANLTEAIEERQKTTQRQAEELIQELEKEISELTKGSTEVEQLLGIEDHREFLQSYASRNPPPPTRDCTEVSLQPPSYEPSVWSAVSRLKEEFSKETDKLLAKAKLNRAQQFAVDVTLDPDTANPWLILSDDGKQVHCGDKKQNLPDNPQRFNPAINVLGKQSISSRRFYYEVQVDGKTSWDLGVVQESINRKGSVNAKPENGYWTICLRNSNQYKVSAANLSVKCPPKKVGVFVDYTAGSISFYDVDSAQLLHCFSGCSFTEKLYPMFSPGLHRGENCTPLIISSVNYID</sequence>
<dbReference type="FunFam" id="2.60.120.920:FF:000004">
    <property type="entry name" value="Butyrophilin subfamily 1 member A1"/>
    <property type="match status" value="1"/>
</dbReference>
<keyword evidence="1" id="KW-0175">Coiled coil</keyword>
<dbReference type="InterPro" id="IPR058030">
    <property type="entry name" value="TRIM8/14/16/25/29/45/65_CC"/>
</dbReference>
<dbReference type="SMART" id="SM00589">
    <property type="entry name" value="PRY"/>
    <property type="match status" value="1"/>
</dbReference>
<gene>
    <name evidence="4" type="ORF">EXN66_Car021014</name>
</gene>
<dbReference type="InterPro" id="IPR050143">
    <property type="entry name" value="TRIM/RBCC"/>
</dbReference>
<feature type="coiled-coil region" evidence="1">
    <location>
        <begin position="158"/>
        <end position="207"/>
    </location>
</feature>
<dbReference type="InterPro" id="IPR043136">
    <property type="entry name" value="B30.2/SPRY_sf"/>
</dbReference>
<dbReference type="EMBL" id="CM015732">
    <property type="protein sequence ID" value="KAF3705323.1"/>
    <property type="molecule type" value="Genomic_DNA"/>
</dbReference>
<dbReference type="InterPro" id="IPR003879">
    <property type="entry name" value="Butyrophylin_SPRY"/>
</dbReference>
<dbReference type="Gene3D" id="2.60.120.920">
    <property type="match status" value="1"/>
</dbReference>
<evidence type="ECO:0000313" key="5">
    <source>
        <dbReference type="Proteomes" id="UP000503349"/>
    </source>
</evidence>
<dbReference type="Pfam" id="PF02758">
    <property type="entry name" value="PYRIN"/>
    <property type="match status" value="1"/>
</dbReference>
<dbReference type="InterPro" id="IPR013320">
    <property type="entry name" value="ConA-like_dom_sf"/>
</dbReference>
<dbReference type="AlphaFoldDB" id="A0A6G1QSP8"/>
<evidence type="ECO:0000256" key="1">
    <source>
        <dbReference type="SAM" id="Coils"/>
    </source>
</evidence>
<dbReference type="InterPro" id="IPR006574">
    <property type="entry name" value="PRY"/>
</dbReference>
<dbReference type="Pfam" id="PF25600">
    <property type="entry name" value="TRIM_CC"/>
    <property type="match status" value="1"/>
</dbReference>
<dbReference type="SUPFAM" id="SSF47986">
    <property type="entry name" value="DEATH domain"/>
    <property type="match status" value="1"/>
</dbReference>
<feature type="domain" description="B30.2/SPRY" evidence="2">
    <location>
        <begin position="260"/>
        <end position="453"/>
    </location>
</feature>
<dbReference type="SUPFAM" id="SSF49899">
    <property type="entry name" value="Concanavalin A-like lectins/glucanases"/>
    <property type="match status" value="1"/>
</dbReference>
<organism evidence="4 5">
    <name type="scientific">Channa argus</name>
    <name type="common">Northern snakehead</name>
    <name type="synonym">Ophicephalus argus</name>
    <dbReference type="NCBI Taxonomy" id="215402"/>
    <lineage>
        <taxon>Eukaryota</taxon>
        <taxon>Metazoa</taxon>
        <taxon>Chordata</taxon>
        <taxon>Craniata</taxon>
        <taxon>Vertebrata</taxon>
        <taxon>Euteleostomi</taxon>
        <taxon>Actinopterygii</taxon>
        <taxon>Neopterygii</taxon>
        <taxon>Teleostei</taxon>
        <taxon>Neoteleostei</taxon>
        <taxon>Acanthomorphata</taxon>
        <taxon>Anabantaria</taxon>
        <taxon>Anabantiformes</taxon>
        <taxon>Channoidei</taxon>
        <taxon>Channidae</taxon>
        <taxon>Channa</taxon>
    </lineage>
</organism>
<dbReference type="SMART" id="SM00449">
    <property type="entry name" value="SPRY"/>
    <property type="match status" value="1"/>
</dbReference>
<proteinExistence type="predicted"/>
<dbReference type="InterPro" id="IPR003877">
    <property type="entry name" value="SPRY_dom"/>
</dbReference>
<evidence type="ECO:0000259" key="3">
    <source>
        <dbReference type="PROSITE" id="PS50824"/>
    </source>
</evidence>
<reference evidence="5" key="2">
    <citation type="submission" date="2019-02" db="EMBL/GenBank/DDBJ databases">
        <title>Opniocepnalus argus Var Kimnra genome.</title>
        <authorList>
            <person name="Zhou C."/>
            <person name="Xiao S."/>
        </authorList>
    </citation>
    <scope>NUCLEOTIDE SEQUENCE [LARGE SCALE GENOMIC DNA]</scope>
</reference>